<accession>A0AAE0TF19</accession>
<dbReference type="NCBIfam" id="TIGR00449">
    <property type="entry name" value="tgt_general"/>
    <property type="match status" value="1"/>
</dbReference>
<proteinExistence type="inferred from homology"/>
<feature type="binding site" evidence="4">
    <location>
        <position position="376"/>
    </location>
    <ligand>
        <name>substrate</name>
    </ligand>
</feature>
<comment type="function">
    <text evidence="4">Catalytic subunit of the queuine tRNA-ribosyltransferase (TGT) that catalyzes the base-exchange of a guanine (G) residue with queuine (Q) at position 34 (anticodon wobble position) in tRNAs with GU(N) anticodons (tRNA-Asp, -Asn, -His and -Tyr), resulting in the hypermodified nucleoside queuosine (7-(((4,5-cis-dihydroxy-2-cyclopenten-1-yl)amino)methyl)-7-deazaguanosine). Catalysis occurs through a double-displacement mechanism. The nucleophile active site attacks the C1' of nucleotide 34 to detach the guanine base from the RNA, forming a covalent enzyme-RNA intermediate. The proton acceptor active site deprotonates the incoming queuine, allowing a nucleophilic attack on the C1' of the ribose to form the product.</text>
</comment>
<dbReference type="NCBIfam" id="TIGR00697">
    <property type="entry name" value="queuosine precursor transporter"/>
    <property type="match status" value="1"/>
</dbReference>
<feature type="active site" description="Nucleophile" evidence="4">
    <location>
        <position position="452"/>
    </location>
</feature>
<dbReference type="Gene3D" id="3.20.20.105">
    <property type="entry name" value="Queuine tRNA-ribosyltransferase-like"/>
    <property type="match status" value="1"/>
</dbReference>
<dbReference type="InterPro" id="IPR003744">
    <property type="entry name" value="YhhQ"/>
</dbReference>
<keyword evidence="2 4" id="KW-0808">Transferase</keyword>
<keyword evidence="8" id="KW-1185">Reference proteome</keyword>
<keyword evidence="5" id="KW-0472">Membrane</keyword>
<name>A0AAE0TF19_9BIVA</name>
<comment type="caution">
    <text evidence="7">The sequence shown here is derived from an EMBL/GenBank/DDBJ whole genome shotgun (WGS) entry which is preliminary data.</text>
</comment>
<dbReference type="PANTHER" id="PTHR46499:SF1">
    <property type="entry name" value="QUEUINE TRNA-RIBOSYLTRANSFERASE"/>
    <property type="match status" value="1"/>
</dbReference>
<feature type="region of interest" description="RNA binding; important for wobble base 34 recognition" evidence="4">
    <location>
        <begin position="457"/>
        <end position="461"/>
    </location>
</feature>
<dbReference type="InterPro" id="IPR036511">
    <property type="entry name" value="TGT-like_sf"/>
</dbReference>
<dbReference type="PANTHER" id="PTHR46499">
    <property type="entry name" value="QUEUINE TRNA-RIBOSYLTRANSFERASE"/>
    <property type="match status" value="1"/>
</dbReference>
<evidence type="ECO:0000313" key="7">
    <source>
        <dbReference type="EMBL" id="KAK3608794.1"/>
    </source>
</evidence>
<comment type="catalytic activity">
    <reaction evidence="4">
        <text>guanosine(34) in tRNA + queuine = queuosine(34) in tRNA + guanine</text>
        <dbReference type="Rhea" id="RHEA:16633"/>
        <dbReference type="Rhea" id="RHEA-COMP:10341"/>
        <dbReference type="Rhea" id="RHEA-COMP:18571"/>
        <dbReference type="ChEBI" id="CHEBI:16235"/>
        <dbReference type="ChEBI" id="CHEBI:17433"/>
        <dbReference type="ChEBI" id="CHEBI:74269"/>
        <dbReference type="ChEBI" id="CHEBI:194431"/>
        <dbReference type="EC" id="2.4.2.64"/>
    </reaction>
</comment>
<dbReference type="GO" id="GO:0008479">
    <property type="term" value="F:tRNA-guanosine(34) queuine transglycosylase activity"/>
    <property type="evidence" value="ECO:0007669"/>
    <property type="project" value="UniProtKB-UniRule"/>
</dbReference>
<reference evidence="7" key="2">
    <citation type="journal article" date="2021" name="Genome Biol. Evol.">
        <title>Developing a high-quality reference genome for a parasitic bivalve with doubly uniparental inheritance (Bivalvia: Unionida).</title>
        <authorList>
            <person name="Smith C.H."/>
        </authorList>
    </citation>
    <scope>NUCLEOTIDE SEQUENCE</scope>
    <source>
        <strain evidence="7">CHS0354</strain>
        <tissue evidence="7">Mantle</tissue>
    </source>
</reference>
<organism evidence="7 8">
    <name type="scientific">Potamilus streckersoni</name>
    <dbReference type="NCBI Taxonomy" id="2493646"/>
    <lineage>
        <taxon>Eukaryota</taxon>
        <taxon>Metazoa</taxon>
        <taxon>Spiralia</taxon>
        <taxon>Lophotrochozoa</taxon>
        <taxon>Mollusca</taxon>
        <taxon>Bivalvia</taxon>
        <taxon>Autobranchia</taxon>
        <taxon>Heteroconchia</taxon>
        <taxon>Palaeoheterodonta</taxon>
        <taxon>Unionida</taxon>
        <taxon>Unionoidea</taxon>
        <taxon>Unionidae</taxon>
        <taxon>Ambleminae</taxon>
        <taxon>Lampsilini</taxon>
        <taxon>Potamilus</taxon>
    </lineage>
</organism>
<keyword evidence="5" id="KW-1133">Transmembrane helix</keyword>
<protein>
    <recommendedName>
        <fullName evidence="4">Queuine tRNA-ribosyltransferase catalytic subunit 1</fullName>
        <ecNumber evidence="4">2.4.2.64</ecNumber>
    </recommendedName>
    <alternativeName>
        <fullName evidence="4">Guanine insertion enzyme</fullName>
    </alternativeName>
    <alternativeName>
        <fullName evidence="4">tRNA-guanine transglycosylase</fullName>
    </alternativeName>
</protein>
<feature type="active site" description="Proton acceptor" evidence="4">
    <location>
        <position position="260"/>
    </location>
</feature>
<comment type="similarity">
    <text evidence="4">Belongs to the queuine tRNA-ribosyltransferase family.</text>
</comment>
<evidence type="ECO:0000256" key="5">
    <source>
        <dbReference type="SAM" id="Phobius"/>
    </source>
</evidence>
<feature type="transmembrane region" description="Helical" evidence="5">
    <location>
        <begin position="12"/>
        <end position="34"/>
    </location>
</feature>
<comment type="subcellular location">
    <subcellularLocation>
        <location evidence="4">Cytoplasm</location>
    </subcellularLocation>
</comment>
<keyword evidence="3 4" id="KW-0819">tRNA processing</keyword>
<dbReference type="Pfam" id="PF01702">
    <property type="entry name" value="TGT"/>
    <property type="match status" value="1"/>
</dbReference>
<dbReference type="NCBIfam" id="TIGR00430">
    <property type="entry name" value="Q_tRNA_tgt"/>
    <property type="match status" value="1"/>
</dbReference>
<dbReference type="EC" id="2.4.2.64" evidence="4"/>
<feature type="binding site" evidence="4">
    <location>
        <position position="331"/>
    </location>
    <ligand>
        <name>substrate</name>
    </ligand>
</feature>
<dbReference type="Pfam" id="PF02592">
    <property type="entry name" value="Vut_1"/>
    <property type="match status" value="1"/>
</dbReference>
<feature type="domain" description="tRNA-guanine(15) transglycosylase-like" evidence="6">
    <location>
        <begin position="182"/>
        <end position="552"/>
    </location>
</feature>
<evidence type="ECO:0000259" key="6">
    <source>
        <dbReference type="Pfam" id="PF01702"/>
    </source>
</evidence>
<keyword evidence="1 4" id="KW-0328">Glycosyltransferase</keyword>
<dbReference type="InterPro" id="IPR004803">
    <property type="entry name" value="TGT"/>
</dbReference>
<feature type="transmembrane region" description="Helical" evidence="5">
    <location>
        <begin position="95"/>
        <end position="122"/>
    </location>
</feature>
<dbReference type="EMBL" id="JAEAOA010000469">
    <property type="protein sequence ID" value="KAK3608794.1"/>
    <property type="molecule type" value="Genomic_DNA"/>
</dbReference>
<dbReference type="InterPro" id="IPR050076">
    <property type="entry name" value="ArchSynthase1/Queuine_TRR"/>
</dbReference>
<comment type="caution">
    <text evidence="4">Lacks conserved residue(s) required for the propagation of feature annotation.</text>
</comment>
<dbReference type="InterPro" id="IPR002616">
    <property type="entry name" value="tRNA_ribo_trans-like"/>
</dbReference>
<sequence>MKGKLFAAKAVVLIGFVSMLLWTVIMILTMGYAPLTPEQAGTDWKWALPVQDNLKALFLPSPIFFVSSLISYLISQYHDIWLYEVLKKLTKGKHLWLRNNVSTIVSALIDNTVFSLLAWIILPPEPLPLGVLSWIRRLSISRDFSSDMRKRRLKPIYADFSGLKPPSYTGFGFTCRETGIARARLGKLRCPHGEISTPNFIFCGTRATVKGISAEQLKQTQTDIVLANTYHLLVSPGAELIAAAGGLHKFMRWDGPILTDSGGYQVFAMGFGSVSEEIKGRRMQGSNTILKITEKGVRFKSYKDGRLIDLTPELSIDIQRKLGADFIVQFDECTPYHASREYTEQSMHLSARWGDRSLADFMRYDNGAQAMYGVVQGGIYPDLRRASVEYLAQRPFFGTAVGGCLGKTSEEMAQVVDATMRCVPKDRPVHLLGIGLIPDILHGVLKGIDTFDCVHPTRIARHGHAIMPGLPGNVINLKNHRFRDDHSPLNEAFDQPFMQYTKAYIHHLFRSEELLGAQLLTLNNIFMMNRLMQDIREGLTNGRYADVYRRWTGQAFPSALSEG</sequence>
<evidence type="ECO:0000313" key="8">
    <source>
        <dbReference type="Proteomes" id="UP001195483"/>
    </source>
</evidence>
<evidence type="ECO:0000256" key="4">
    <source>
        <dbReference type="HAMAP-Rule" id="MF_03218"/>
    </source>
</evidence>
<dbReference type="GO" id="GO:0005737">
    <property type="term" value="C:cytoplasm"/>
    <property type="evidence" value="ECO:0007669"/>
    <property type="project" value="UniProtKB-SubCell"/>
</dbReference>
<gene>
    <name evidence="7" type="ORF">CHS0354_006835</name>
</gene>
<dbReference type="Proteomes" id="UP001195483">
    <property type="component" value="Unassembled WGS sequence"/>
</dbReference>
<evidence type="ECO:0000256" key="1">
    <source>
        <dbReference type="ARBA" id="ARBA00022676"/>
    </source>
</evidence>
<comment type="subunit">
    <text evidence="4">Heterodimer of a catalytic subunit and an accessory subunit.</text>
</comment>
<keyword evidence="5" id="KW-0812">Transmembrane</keyword>
<reference evidence="7" key="3">
    <citation type="submission" date="2023-05" db="EMBL/GenBank/DDBJ databases">
        <authorList>
            <person name="Smith C.H."/>
        </authorList>
    </citation>
    <scope>NUCLEOTIDE SEQUENCE</scope>
    <source>
        <strain evidence="7">CHS0354</strain>
        <tissue evidence="7">Mantle</tissue>
    </source>
</reference>
<dbReference type="SUPFAM" id="SSF51713">
    <property type="entry name" value="tRNA-guanine transglycosylase"/>
    <property type="match status" value="1"/>
</dbReference>
<feature type="binding site" evidence="4">
    <location>
        <begin position="260"/>
        <end position="264"/>
    </location>
    <ligand>
        <name>substrate</name>
    </ligand>
</feature>
<feature type="binding site" evidence="4">
    <location>
        <position position="403"/>
    </location>
    <ligand>
        <name>substrate</name>
    </ligand>
</feature>
<dbReference type="GO" id="GO:0002099">
    <property type="term" value="P:tRNA wobble guanine modification"/>
    <property type="evidence" value="ECO:0007669"/>
    <property type="project" value="TreeGrafter"/>
</dbReference>
<keyword evidence="4" id="KW-0963">Cytoplasm</keyword>
<dbReference type="AlphaFoldDB" id="A0AAE0TF19"/>
<feature type="region of interest" description="RNA binding" evidence="4">
    <location>
        <begin position="433"/>
        <end position="439"/>
    </location>
</feature>
<evidence type="ECO:0000256" key="2">
    <source>
        <dbReference type="ARBA" id="ARBA00022679"/>
    </source>
</evidence>
<feature type="transmembrane region" description="Helical" evidence="5">
    <location>
        <begin position="54"/>
        <end position="74"/>
    </location>
</feature>
<dbReference type="HAMAP" id="MF_00168">
    <property type="entry name" value="Q_tRNA_Tgt"/>
    <property type="match status" value="1"/>
</dbReference>
<evidence type="ECO:0000256" key="3">
    <source>
        <dbReference type="ARBA" id="ARBA00022694"/>
    </source>
</evidence>
<reference evidence="7" key="1">
    <citation type="journal article" date="2021" name="Genome Biol. Evol.">
        <title>A High-Quality Reference Genome for a Parasitic Bivalve with Doubly Uniparental Inheritance (Bivalvia: Unionida).</title>
        <authorList>
            <person name="Smith C.H."/>
        </authorList>
    </citation>
    <scope>NUCLEOTIDE SEQUENCE</scope>
    <source>
        <strain evidence="7">CHS0354</strain>
    </source>
</reference>